<dbReference type="PANTHER" id="PTHR48081:SF8">
    <property type="entry name" value="ALPHA_BETA HYDROLASE FOLD-3 DOMAIN-CONTAINING PROTEIN-RELATED"/>
    <property type="match status" value="1"/>
</dbReference>
<dbReference type="Proteomes" id="UP001283361">
    <property type="component" value="Unassembled WGS sequence"/>
</dbReference>
<proteinExistence type="predicted"/>
<feature type="domain" description="Alpha/beta hydrolase fold-3" evidence="4">
    <location>
        <begin position="132"/>
        <end position="292"/>
    </location>
</feature>
<evidence type="ECO:0000256" key="1">
    <source>
        <dbReference type="ARBA" id="ARBA00022801"/>
    </source>
</evidence>
<keyword evidence="1" id="KW-0378">Hydrolase</keyword>
<keyword evidence="6" id="KW-1185">Reference proteome</keyword>
<keyword evidence="3" id="KW-1133">Transmembrane helix</keyword>
<reference evidence="5" key="1">
    <citation type="journal article" date="2023" name="G3 (Bethesda)">
        <title>A reference genome for the long-term kleptoplast-retaining sea slug Elysia crispata morphotype clarki.</title>
        <authorList>
            <person name="Eastman K.E."/>
            <person name="Pendleton A.L."/>
            <person name="Shaikh M.A."/>
            <person name="Suttiyut T."/>
            <person name="Ogas R."/>
            <person name="Tomko P."/>
            <person name="Gavelis G."/>
            <person name="Widhalm J.R."/>
            <person name="Wisecaver J.H."/>
        </authorList>
    </citation>
    <scope>NUCLEOTIDE SEQUENCE</scope>
    <source>
        <strain evidence="5">ECLA1</strain>
    </source>
</reference>
<evidence type="ECO:0000256" key="2">
    <source>
        <dbReference type="SAM" id="MobiDB-lite"/>
    </source>
</evidence>
<accession>A0AAE0XED6</accession>
<comment type="caution">
    <text evidence="5">The sequence shown here is derived from an EMBL/GenBank/DDBJ whole genome shotgun (WGS) entry which is preliminary data.</text>
</comment>
<feature type="region of interest" description="Disordered" evidence="2">
    <location>
        <begin position="324"/>
        <end position="344"/>
    </location>
</feature>
<keyword evidence="3" id="KW-0812">Transmembrane</keyword>
<evidence type="ECO:0000256" key="3">
    <source>
        <dbReference type="SAM" id="Phobius"/>
    </source>
</evidence>
<dbReference type="GO" id="GO:0016787">
    <property type="term" value="F:hydrolase activity"/>
    <property type="evidence" value="ECO:0007669"/>
    <property type="project" value="UniProtKB-KW"/>
</dbReference>
<dbReference type="InterPro" id="IPR050300">
    <property type="entry name" value="GDXG_lipolytic_enzyme"/>
</dbReference>
<evidence type="ECO:0000259" key="4">
    <source>
        <dbReference type="Pfam" id="PF07859"/>
    </source>
</evidence>
<evidence type="ECO:0000313" key="5">
    <source>
        <dbReference type="EMBL" id="KAK3691669.1"/>
    </source>
</evidence>
<dbReference type="InterPro" id="IPR013094">
    <property type="entry name" value="AB_hydrolase_3"/>
</dbReference>
<dbReference type="PANTHER" id="PTHR48081">
    <property type="entry name" value="AB HYDROLASE SUPERFAMILY PROTEIN C4A8.06C"/>
    <property type="match status" value="1"/>
</dbReference>
<feature type="domain" description="Alpha/beta hydrolase fold-3" evidence="4">
    <location>
        <begin position="355"/>
        <end position="414"/>
    </location>
</feature>
<keyword evidence="3" id="KW-0472">Membrane</keyword>
<dbReference type="Pfam" id="PF07859">
    <property type="entry name" value="Abhydrolase_3"/>
    <property type="match status" value="2"/>
</dbReference>
<name>A0AAE0XED6_9GAST</name>
<organism evidence="5 6">
    <name type="scientific">Elysia crispata</name>
    <name type="common">lettuce slug</name>
    <dbReference type="NCBI Taxonomy" id="231223"/>
    <lineage>
        <taxon>Eukaryota</taxon>
        <taxon>Metazoa</taxon>
        <taxon>Spiralia</taxon>
        <taxon>Lophotrochozoa</taxon>
        <taxon>Mollusca</taxon>
        <taxon>Gastropoda</taxon>
        <taxon>Heterobranchia</taxon>
        <taxon>Euthyneura</taxon>
        <taxon>Panpulmonata</taxon>
        <taxon>Sacoglossa</taxon>
        <taxon>Placobranchoidea</taxon>
        <taxon>Plakobranchidae</taxon>
        <taxon>Elysia</taxon>
    </lineage>
</organism>
<feature type="compositionally biased region" description="Basic and acidic residues" evidence="2">
    <location>
        <begin position="328"/>
        <end position="344"/>
    </location>
</feature>
<dbReference type="AlphaFoldDB" id="A0AAE0XED6"/>
<gene>
    <name evidence="5" type="ORF">RRG08_044887</name>
</gene>
<dbReference type="Gene3D" id="3.40.50.1820">
    <property type="entry name" value="alpha/beta hydrolase"/>
    <property type="match status" value="1"/>
</dbReference>
<feature type="transmembrane region" description="Helical" evidence="3">
    <location>
        <begin position="20"/>
        <end position="40"/>
    </location>
</feature>
<dbReference type="InterPro" id="IPR029058">
    <property type="entry name" value="AB_hydrolase_fold"/>
</dbReference>
<dbReference type="SUPFAM" id="SSF53474">
    <property type="entry name" value="alpha/beta-Hydrolases"/>
    <property type="match status" value="1"/>
</dbReference>
<protein>
    <recommendedName>
        <fullName evidence="4">Alpha/beta hydrolase fold-3 domain-containing protein</fullName>
    </recommendedName>
</protein>
<dbReference type="EMBL" id="JAWDGP010008080">
    <property type="protein sequence ID" value="KAK3691669.1"/>
    <property type="molecule type" value="Genomic_DNA"/>
</dbReference>
<sequence>MNNSRRNGKTSNRKNTVLRAVVIAIPAVVALFAIFGYSPLADGMEDRYRAMLHMAVDNLINQLPYKITDALGYGAYFDFIRFMQRRSQPDLSSPPGSAAYGDLSVTRTGLAGRTVIIYKPKGLTKGELIPALIYLHGGGWALKNPDWYDSSVYPIANCTRKITISVDYRLSPGHPFPAPVNDCLDVVRHVLKHGKTLGIDVSRVGIAGDDAGGNLAAAVALRLSSEKSSGLPALKFQVLLWPPLQAMDFKTPSYTETGDSMSVLGRHKMVGYWALYLGLEPAKVYDYINVMVQNRHVTPQVLRHSKYAEYIDVQKLPVKFRKPRKNPMRAEVKGDSTTNEPERKLSSKELQLFNRIKHHLTNPLLSPLMAPDLGGLPSTLIVLSEFDVLRDDGLLYAHRLRQAGVPIQVYIGRGFHGDFHTYGLFPELLHSRTGQMSVQSVCSYITREA</sequence>
<evidence type="ECO:0000313" key="6">
    <source>
        <dbReference type="Proteomes" id="UP001283361"/>
    </source>
</evidence>